<gene>
    <name evidence="5" type="ORF">Q0S36_10720</name>
    <name evidence="6" type="ORF">SAMN04488690_3573</name>
</gene>
<dbReference type="EMBL" id="JAUKNN010000023">
    <property type="protein sequence ID" value="MDN8669803.1"/>
    <property type="molecule type" value="Genomic_DNA"/>
</dbReference>
<comment type="function">
    <text evidence="2">Destroys radicals which are normally produced within the cells and which are toxic to biological systems.</text>
</comment>
<keyword evidence="2" id="KW-0479">Metal-binding</keyword>
<sequence>MRLSFALLPLSAAVLLSACGSAPKKPQPTPPPVVTTPVAQLAEANLAPASASIVSGRLVLKTESGGVHLTGLVGGLQPMQQAGFHIHERGDCSAVDASSAGNHFNPAGVAHGRAGSGKHHLGDIDNLQADAQGRANIDVHLKGVTLGGGAATDIAGRALVVHARADDYRSQPAGNAGVRIACGVIRVTR</sequence>
<dbReference type="PANTHER" id="PTHR10003">
    <property type="entry name" value="SUPEROXIDE DISMUTASE CU-ZN -RELATED"/>
    <property type="match status" value="1"/>
</dbReference>
<dbReference type="GO" id="GO:0005507">
    <property type="term" value="F:copper ion binding"/>
    <property type="evidence" value="ECO:0007669"/>
    <property type="project" value="InterPro"/>
</dbReference>
<accession>A0A1W1H2J0</accession>
<comment type="similarity">
    <text evidence="1 2">Belongs to the Cu-Zn superoxide dismutase family.</text>
</comment>
<evidence type="ECO:0000256" key="3">
    <source>
        <dbReference type="SAM" id="SignalP"/>
    </source>
</evidence>
<dbReference type="GO" id="GO:0004784">
    <property type="term" value="F:superoxide dismutase activity"/>
    <property type="evidence" value="ECO:0007669"/>
    <property type="project" value="UniProtKB-EC"/>
</dbReference>
<dbReference type="Gene3D" id="2.60.40.200">
    <property type="entry name" value="Superoxide dismutase, copper/zinc binding domain"/>
    <property type="match status" value="1"/>
</dbReference>
<name>A0A1W1H2J0_9GAMM</name>
<dbReference type="Pfam" id="PF00080">
    <property type="entry name" value="Sod_Cu"/>
    <property type="match status" value="1"/>
</dbReference>
<keyword evidence="3" id="KW-0732">Signal</keyword>
<dbReference type="InterPro" id="IPR024134">
    <property type="entry name" value="SOD_Cu/Zn_/chaperone"/>
</dbReference>
<keyword evidence="8" id="KW-1185">Reference proteome</keyword>
<reference evidence="5" key="3">
    <citation type="submission" date="2023-07" db="EMBL/GenBank/DDBJ databases">
        <title>Stenotrophomonas isolates from soil.</title>
        <authorList>
            <person name="Sharma V."/>
            <person name="Zur-Pinska J."/>
            <person name="Hay A.G."/>
        </authorList>
    </citation>
    <scope>NUCLEOTIDE SEQUENCE</scope>
    <source>
        <strain evidence="5">C2</strain>
    </source>
</reference>
<dbReference type="PROSITE" id="PS00332">
    <property type="entry name" value="SOD_CU_ZN_2"/>
    <property type="match status" value="1"/>
</dbReference>
<comment type="cofactor">
    <cofactor evidence="2">
        <name>Zn(2+)</name>
        <dbReference type="ChEBI" id="CHEBI:29105"/>
    </cofactor>
    <text evidence="2">Binds 1 zinc ion per subunit.</text>
</comment>
<dbReference type="SUPFAM" id="SSF49329">
    <property type="entry name" value="Cu,Zn superoxide dismutase-like"/>
    <property type="match status" value="1"/>
</dbReference>
<evidence type="ECO:0000313" key="7">
    <source>
        <dbReference type="Proteomes" id="UP000191133"/>
    </source>
</evidence>
<dbReference type="PRINTS" id="PR00068">
    <property type="entry name" value="CUZNDISMTASE"/>
</dbReference>
<proteinExistence type="inferred from homology"/>
<dbReference type="InterPro" id="IPR001424">
    <property type="entry name" value="SOD_Cu_Zn_dom"/>
</dbReference>
<dbReference type="InterPro" id="IPR036423">
    <property type="entry name" value="SOD-like_Cu/Zn_dom_sf"/>
</dbReference>
<keyword evidence="2" id="KW-0560">Oxidoreductase</keyword>
<protein>
    <recommendedName>
        <fullName evidence="2">Superoxide dismutase [Cu-Zn]</fullName>
        <ecNumber evidence="2">1.15.1.1</ecNumber>
    </recommendedName>
</protein>
<evidence type="ECO:0000313" key="6">
    <source>
        <dbReference type="EMBL" id="SLM25820.1"/>
    </source>
</evidence>
<dbReference type="InterPro" id="IPR018152">
    <property type="entry name" value="SOD_Cu/Zn_BS"/>
</dbReference>
<keyword evidence="2" id="KW-0186">Copper</keyword>
<feature type="chain" id="PRO_5010698773" description="Superoxide dismutase [Cu-Zn]" evidence="3">
    <location>
        <begin position="19"/>
        <end position="189"/>
    </location>
</feature>
<dbReference type="CDD" id="cd00305">
    <property type="entry name" value="Cu-Zn_Superoxide_Dismutase"/>
    <property type="match status" value="1"/>
</dbReference>
<comment type="catalytic activity">
    <reaction evidence="2">
        <text>2 superoxide + 2 H(+) = H2O2 + O2</text>
        <dbReference type="Rhea" id="RHEA:20696"/>
        <dbReference type="ChEBI" id="CHEBI:15378"/>
        <dbReference type="ChEBI" id="CHEBI:15379"/>
        <dbReference type="ChEBI" id="CHEBI:16240"/>
        <dbReference type="ChEBI" id="CHEBI:18421"/>
        <dbReference type="EC" id="1.15.1.1"/>
    </reaction>
</comment>
<feature type="domain" description="Superoxide dismutase copper/zinc binding" evidence="4">
    <location>
        <begin position="54"/>
        <end position="185"/>
    </location>
</feature>
<dbReference type="RefSeq" id="WP_025875951.1">
    <property type="nucleotide sequence ID" value="NZ_CBXW010000008.1"/>
</dbReference>
<dbReference type="Proteomes" id="UP000191133">
    <property type="component" value="Unassembled WGS sequence"/>
</dbReference>
<dbReference type="EMBL" id="FWEU01000005">
    <property type="protein sequence ID" value="SLM25820.1"/>
    <property type="molecule type" value="Genomic_DNA"/>
</dbReference>
<dbReference type="PROSITE" id="PS00087">
    <property type="entry name" value="SOD_CU_ZN_1"/>
    <property type="match status" value="1"/>
</dbReference>
<evidence type="ECO:0000313" key="8">
    <source>
        <dbReference type="Proteomes" id="UP001174315"/>
    </source>
</evidence>
<keyword evidence="2" id="KW-0862">Zinc</keyword>
<dbReference type="PROSITE" id="PS51257">
    <property type="entry name" value="PROKAR_LIPOPROTEIN"/>
    <property type="match status" value="1"/>
</dbReference>
<evidence type="ECO:0000313" key="5">
    <source>
        <dbReference type="EMBL" id="MDN8669803.1"/>
    </source>
</evidence>
<feature type="signal peptide" evidence="3">
    <location>
        <begin position="1"/>
        <end position="18"/>
    </location>
</feature>
<dbReference type="AlphaFoldDB" id="A0A1W1H2J0"/>
<dbReference type="EC" id="1.15.1.1" evidence="2"/>
<evidence type="ECO:0000256" key="1">
    <source>
        <dbReference type="ARBA" id="ARBA00010457"/>
    </source>
</evidence>
<reference evidence="7" key="2">
    <citation type="submission" date="2016-10" db="EMBL/GenBank/DDBJ databases">
        <authorList>
            <person name="Varghese N."/>
        </authorList>
    </citation>
    <scope>NUCLEOTIDE SEQUENCE [LARGE SCALE GENOMIC DNA]</scope>
    <source>
        <strain evidence="7">92MFCol6.1</strain>
    </source>
</reference>
<evidence type="ECO:0000256" key="2">
    <source>
        <dbReference type="RuleBase" id="RU000393"/>
    </source>
</evidence>
<organism evidence="6 7">
    <name type="scientific">Stenotrophomonas indicatrix</name>
    <dbReference type="NCBI Taxonomy" id="2045451"/>
    <lineage>
        <taxon>Bacteria</taxon>
        <taxon>Pseudomonadati</taxon>
        <taxon>Pseudomonadota</taxon>
        <taxon>Gammaproteobacteria</taxon>
        <taxon>Lysobacterales</taxon>
        <taxon>Lysobacteraceae</taxon>
        <taxon>Stenotrophomonas</taxon>
    </lineage>
</organism>
<evidence type="ECO:0000259" key="4">
    <source>
        <dbReference type="Pfam" id="PF00080"/>
    </source>
</evidence>
<dbReference type="GeneID" id="64102742"/>
<reference evidence="6" key="1">
    <citation type="submission" date="2016-10" db="EMBL/GenBank/DDBJ databases">
        <authorList>
            <person name="de Groot N.N."/>
        </authorList>
    </citation>
    <scope>NUCLEOTIDE SEQUENCE [LARGE SCALE GENOMIC DNA]</scope>
    <source>
        <strain evidence="6">92MFCol6.1</strain>
    </source>
</reference>
<dbReference type="Proteomes" id="UP001174315">
    <property type="component" value="Unassembled WGS sequence"/>
</dbReference>
<comment type="cofactor">
    <cofactor evidence="2">
        <name>Cu cation</name>
        <dbReference type="ChEBI" id="CHEBI:23378"/>
    </cofactor>
    <text evidence="2">Binds 1 copper ion per subunit.</text>
</comment>